<evidence type="ECO:0000256" key="2">
    <source>
        <dbReference type="ARBA" id="ARBA00024341"/>
    </source>
</evidence>
<gene>
    <name evidence="6" type="ORF">PVAP13_3NG176700</name>
</gene>
<feature type="region of interest" description="Disordered" evidence="4">
    <location>
        <begin position="1"/>
        <end position="46"/>
    </location>
</feature>
<dbReference type="InterPro" id="IPR000048">
    <property type="entry name" value="IQ_motif_EF-hand-BS"/>
</dbReference>
<evidence type="ECO:0000256" key="3">
    <source>
        <dbReference type="ARBA" id="ARBA00024378"/>
    </source>
</evidence>
<dbReference type="EMBL" id="CM029042">
    <property type="protein sequence ID" value="KAG2616853.1"/>
    <property type="molecule type" value="Genomic_DNA"/>
</dbReference>
<feature type="compositionally biased region" description="Basic and acidic residues" evidence="4">
    <location>
        <begin position="13"/>
        <end position="28"/>
    </location>
</feature>
<evidence type="ECO:0000313" key="6">
    <source>
        <dbReference type="EMBL" id="KAG2616853.1"/>
    </source>
</evidence>
<dbReference type="PANTHER" id="PTHR32295:SF262">
    <property type="entry name" value="OS05G0187500 PROTEIN"/>
    <property type="match status" value="1"/>
</dbReference>
<feature type="compositionally biased region" description="Basic and acidic residues" evidence="4">
    <location>
        <begin position="260"/>
        <end position="270"/>
    </location>
</feature>
<name>A0A8T0U735_PANVG</name>
<dbReference type="GO" id="GO:0005516">
    <property type="term" value="F:calmodulin binding"/>
    <property type="evidence" value="ECO:0007669"/>
    <property type="project" value="UniProtKB-KW"/>
</dbReference>
<dbReference type="OrthoDB" id="1704267at2759"/>
<dbReference type="PANTHER" id="PTHR32295">
    <property type="entry name" value="IQ-DOMAIN 5-RELATED"/>
    <property type="match status" value="1"/>
</dbReference>
<comment type="similarity">
    <text evidence="2">Belongs to the IQD family.</text>
</comment>
<dbReference type="InterPro" id="IPR025064">
    <property type="entry name" value="DUF4005"/>
</dbReference>
<dbReference type="Proteomes" id="UP000823388">
    <property type="component" value="Chromosome 3N"/>
</dbReference>
<keyword evidence="1" id="KW-0112">Calmodulin-binding</keyword>
<dbReference type="PROSITE" id="PS50096">
    <property type="entry name" value="IQ"/>
    <property type="match status" value="2"/>
</dbReference>
<protein>
    <recommendedName>
        <fullName evidence="5">DUF4005 domain-containing protein</fullName>
    </recommendedName>
</protein>
<dbReference type="Pfam" id="PF13178">
    <property type="entry name" value="DUF4005"/>
    <property type="match status" value="1"/>
</dbReference>
<organism evidence="6 7">
    <name type="scientific">Panicum virgatum</name>
    <name type="common">Blackwell switchgrass</name>
    <dbReference type="NCBI Taxonomy" id="38727"/>
    <lineage>
        <taxon>Eukaryota</taxon>
        <taxon>Viridiplantae</taxon>
        <taxon>Streptophyta</taxon>
        <taxon>Embryophyta</taxon>
        <taxon>Tracheophyta</taxon>
        <taxon>Spermatophyta</taxon>
        <taxon>Magnoliopsida</taxon>
        <taxon>Liliopsida</taxon>
        <taxon>Poales</taxon>
        <taxon>Poaceae</taxon>
        <taxon>PACMAD clade</taxon>
        <taxon>Panicoideae</taxon>
        <taxon>Panicodae</taxon>
        <taxon>Paniceae</taxon>
        <taxon>Panicinae</taxon>
        <taxon>Panicum</taxon>
        <taxon>Panicum sect. Hiantes</taxon>
    </lineage>
</organism>
<evidence type="ECO:0000259" key="5">
    <source>
        <dbReference type="Pfam" id="PF13178"/>
    </source>
</evidence>
<dbReference type="SMART" id="SM00015">
    <property type="entry name" value="IQ"/>
    <property type="match status" value="2"/>
</dbReference>
<evidence type="ECO:0000256" key="4">
    <source>
        <dbReference type="SAM" id="MobiDB-lite"/>
    </source>
</evidence>
<feature type="domain" description="DUF4005" evidence="5">
    <location>
        <begin position="343"/>
        <end position="406"/>
    </location>
</feature>
<dbReference type="AlphaFoldDB" id="A0A8T0U735"/>
<dbReference type="Pfam" id="PF00612">
    <property type="entry name" value="IQ"/>
    <property type="match status" value="2"/>
</dbReference>
<feature type="region of interest" description="Disordered" evidence="4">
    <location>
        <begin position="260"/>
        <end position="292"/>
    </location>
</feature>
<dbReference type="Gene3D" id="1.20.5.190">
    <property type="match status" value="1"/>
</dbReference>
<accession>A0A8T0U735</accession>
<keyword evidence="7" id="KW-1185">Reference proteome</keyword>
<reference evidence="6" key="1">
    <citation type="submission" date="2020-05" db="EMBL/GenBank/DDBJ databases">
        <title>WGS assembly of Panicum virgatum.</title>
        <authorList>
            <person name="Lovell J.T."/>
            <person name="Jenkins J."/>
            <person name="Shu S."/>
            <person name="Juenger T.E."/>
            <person name="Schmutz J."/>
        </authorList>
    </citation>
    <scope>NUCLEOTIDE SEQUENCE</scope>
    <source>
        <strain evidence="6">AP13</strain>
    </source>
</reference>
<proteinExistence type="inferred from homology"/>
<comment type="caution">
    <text evidence="6">The sequence shown here is derived from an EMBL/GenBank/DDBJ whole genome shotgun (WGS) entry which is preliminary data.</text>
</comment>
<sequence>MGKAARWFRSFLGKKDQAKDQRRQRENHQPLPPQASAKRWSFGKSSRDTAEAAAAAAAASQAPVAAGNAAIARAAEAAWLRSAAYAETDREREQSKHAIAVAAATAAAADAAVAAAQAAVAVVRLTSKGRAAPVLATAGGRAAAAVRIQTAFRGFLAKKALRALKALVKLQALVRGYLVRRQAAATLQSMQALVRAQAAVRARRAGVPVLPQLHHPPVRPRYSLQERYADDTRSEHGAAAYGSRRLSASIESSSYGYDRSPKIVEVDPGRPKSRSSSRRASSPLLDAGSSGGEEWGANSACSPLPCYLSAGPPRITVPTSRQFPDYDWCALEKARPATAQSTPRYLHVHAPGTPTKSVAGYSPSLHGCPNYMSSTQASEAKVRSQSAPKQRPELACGNGGGARKRVPLSEVVVVESSRASLSGVVGMQRGCGARAQDAFSFKTAVVGRIDRTLEVAGVENDRLAFLQRRW</sequence>
<feature type="region of interest" description="Disordered" evidence="4">
    <location>
        <begin position="382"/>
        <end position="402"/>
    </location>
</feature>
<evidence type="ECO:0000256" key="1">
    <source>
        <dbReference type="ARBA" id="ARBA00022860"/>
    </source>
</evidence>
<comment type="subunit">
    <text evidence="3">Binds to multiple calmodulin (CaM) in the presence of Ca(2+) and CaM-like proteins.</text>
</comment>
<evidence type="ECO:0000313" key="7">
    <source>
        <dbReference type="Proteomes" id="UP000823388"/>
    </source>
</evidence>